<comment type="caution">
    <text evidence="1">The sequence shown here is derived from an EMBL/GenBank/DDBJ whole genome shotgun (WGS) entry which is preliminary data.</text>
</comment>
<protein>
    <submittedName>
        <fullName evidence="1">Uncharacterized protein</fullName>
    </submittedName>
</protein>
<reference evidence="1" key="1">
    <citation type="submission" date="2021-05" db="EMBL/GenBank/DDBJ databases">
        <title>Molecular characterization for Shewanella algae harboring chromosomal blaOXA-55-like strains isolated from clinical and environment sample.</title>
        <authorList>
            <person name="Ohama Y."/>
            <person name="Aoki K."/>
            <person name="Harada S."/>
            <person name="Moriya K."/>
            <person name="Ishii Y."/>
            <person name="Tateda K."/>
        </authorList>
    </citation>
    <scope>NUCLEOTIDE SEQUENCE</scope>
    <source>
        <strain evidence="1">JCM 11563</strain>
    </source>
</reference>
<dbReference type="Proteomes" id="UP000887104">
    <property type="component" value="Unassembled WGS sequence"/>
</dbReference>
<organism evidence="1 2">
    <name type="scientific">Shewanella sairae</name>
    <dbReference type="NCBI Taxonomy" id="190310"/>
    <lineage>
        <taxon>Bacteria</taxon>
        <taxon>Pseudomonadati</taxon>
        <taxon>Pseudomonadota</taxon>
        <taxon>Gammaproteobacteria</taxon>
        <taxon>Alteromonadales</taxon>
        <taxon>Shewanellaceae</taxon>
        <taxon>Shewanella</taxon>
    </lineage>
</organism>
<keyword evidence="2" id="KW-1185">Reference proteome</keyword>
<accession>A0ABQ4P8A2</accession>
<evidence type="ECO:0000313" key="2">
    <source>
        <dbReference type="Proteomes" id="UP000887104"/>
    </source>
</evidence>
<dbReference type="EMBL" id="BPEY01000017">
    <property type="protein sequence ID" value="GIU43746.1"/>
    <property type="molecule type" value="Genomic_DNA"/>
</dbReference>
<gene>
    <name evidence="1" type="ORF">TUM4438_13360</name>
</gene>
<name>A0ABQ4P8A2_9GAMM</name>
<sequence>MFKPNKDGKYVFPNADYASIFLPSVASIATLLDLPKNLSQQVTYFESTYDIDSQISRSSKASLTSVGVGKATVNKLFKMASNLAVPFESLLKLAKLRKSIRADKVGSNAGDWHALFEGASLSTIDSEFLWLARGFNDRAKADYLMVKTIKKKIKAGVIDKDDSSAIWQEQLLTWQQHSLVPVEQLEIYSHYASDLGAIEREQTSTFFSVLEAVAHLHFDFYLTAVAYYEVGLISYYQRLGKINDAGSEVSVFTRVIATWTGEGHQCTCYGAVLNELKRLVSKGGAEVGWRKLATFISIDDSSDSAESLADRQYKQLKGWRNGDNLPSWGRLDKFVTSAFQFHGNYDVDAMLVYFRIARALDIKVNRWAMQSNNLEALSIWKRALARYPEYLKHYRQKMPDSSSVDDLAR</sequence>
<evidence type="ECO:0000313" key="1">
    <source>
        <dbReference type="EMBL" id="GIU43746.1"/>
    </source>
</evidence>
<dbReference type="RefSeq" id="WP_220780400.1">
    <property type="nucleotide sequence ID" value="NZ_BPEY01000017.1"/>
</dbReference>
<proteinExistence type="predicted"/>